<dbReference type="PROSITE" id="PS00032">
    <property type="entry name" value="ANTENNAPEDIA"/>
    <property type="match status" value="1"/>
</dbReference>
<reference evidence="6" key="1">
    <citation type="submission" date="2012-09" db="EMBL/GenBank/DDBJ databases">
        <authorList>
            <person name="Martin A.A."/>
        </authorList>
    </citation>
    <scope>NUCLEOTIDE SEQUENCE</scope>
</reference>
<evidence type="ECO:0000256" key="4">
    <source>
        <dbReference type="ARBA" id="ARBA00023155"/>
    </source>
</evidence>
<dbReference type="PANTHER" id="PTHR45771:SF6">
    <property type="entry name" value="HOMEOTIC PROTEIN SEX COMBS REDUCED"/>
    <property type="match status" value="1"/>
</dbReference>
<dbReference type="InterPro" id="IPR050609">
    <property type="entry name" value="Antp_homeobox_Deformed_sf"/>
</dbReference>
<dbReference type="InterPro" id="IPR017995">
    <property type="entry name" value="Homeobox_antennapedia"/>
</dbReference>
<dbReference type="PRINTS" id="PR00025">
    <property type="entry name" value="ANTENNAPEDIA"/>
</dbReference>
<dbReference type="WBParaSite" id="ACAC_0000002001-mRNA-1">
    <property type="protein sequence ID" value="ACAC_0000002001-mRNA-1"/>
    <property type="gene ID" value="ACAC_0000002001"/>
</dbReference>
<dbReference type="GO" id="GO:0045944">
    <property type="term" value="P:positive regulation of transcription by RNA polymerase II"/>
    <property type="evidence" value="ECO:0007669"/>
    <property type="project" value="TreeGrafter"/>
</dbReference>
<evidence type="ECO:0000256" key="1">
    <source>
        <dbReference type="ARBA" id="ARBA00004123"/>
    </source>
</evidence>
<dbReference type="PANTHER" id="PTHR45771">
    <property type="entry name" value="HOMEOTIC PROTEIN DEFORMED"/>
    <property type="match status" value="1"/>
</dbReference>
<sequence length="240" mass="26633">IYDSSTSTTTTNITAAITRTTVGASISTSPATEAIPTGVYSTLLLSNHKCPSSTIIFFFLEVETLQNLCYTQRSVDWTKDAKDEKKDGDEEKPGVAAVYPWMTRVHSSSGGSRGEKRQRTAYTRNQVLELEKPLLHTLTILSSLSIPPSTMFHSLPPNILHTNCTVLTWMDNERISRLNISLKYSVTSLLMETLFPVVRFWIVGIYPECLKGLRVKVLDSCARTMTLSSSRSCPLCACVL</sequence>
<dbReference type="GO" id="GO:0005654">
    <property type="term" value="C:nucleoplasm"/>
    <property type="evidence" value="ECO:0007669"/>
    <property type="project" value="TreeGrafter"/>
</dbReference>
<keyword evidence="3" id="KW-0238">DNA-binding</keyword>
<comment type="subcellular location">
    <subcellularLocation>
        <location evidence="1">Nucleus</location>
    </subcellularLocation>
</comment>
<evidence type="ECO:0000313" key="6">
    <source>
        <dbReference type="Proteomes" id="UP000035642"/>
    </source>
</evidence>
<evidence type="ECO:0000256" key="3">
    <source>
        <dbReference type="ARBA" id="ARBA00023125"/>
    </source>
</evidence>
<dbReference type="InterPro" id="IPR001827">
    <property type="entry name" value="Homeobox_Antennapedia_CS"/>
</dbReference>
<organism evidence="6 7">
    <name type="scientific">Angiostrongylus cantonensis</name>
    <name type="common">Rat lungworm</name>
    <dbReference type="NCBI Taxonomy" id="6313"/>
    <lineage>
        <taxon>Eukaryota</taxon>
        <taxon>Metazoa</taxon>
        <taxon>Ecdysozoa</taxon>
        <taxon>Nematoda</taxon>
        <taxon>Chromadorea</taxon>
        <taxon>Rhabditida</taxon>
        <taxon>Rhabditina</taxon>
        <taxon>Rhabditomorpha</taxon>
        <taxon>Strongyloidea</taxon>
        <taxon>Metastrongylidae</taxon>
        <taxon>Angiostrongylus</taxon>
    </lineage>
</organism>
<keyword evidence="6" id="KW-1185">Reference proteome</keyword>
<protein>
    <submittedName>
        <fullName evidence="7">UDENN domain-containing protein</fullName>
    </submittedName>
</protein>
<name>A0A0K0CSQ2_ANGCA</name>
<evidence type="ECO:0000256" key="5">
    <source>
        <dbReference type="ARBA" id="ARBA00023242"/>
    </source>
</evidence>
<dbReference type="GO" id="GO:0000981">
    <property type="term" value="F:DNA-binding transcription factor activity, RNA polymerase II-specific"/>
    <property type="evidence" value="ECO:0007669"/>
    <property type="project" value="TreeGrafter"/>
</dbReference>
<evidence type="ECO:0000313" key="7">
    <source>
        <dbReference type="WBParaSite" id="ACAC_0000002001-mRNA-1"/>
    </source>
</evidence>
<reference evidence="7" key="2">
    <citation type="submission" date="2016-04" db="UniProtKB">
        <authorList>
            <consortium name="WormBaseParasite"/>
        </authorList>
    </citation>
    <scope>IDENTIFICATION</scope>
</reference>
<evidence type="ECO:0000256" key="2">
    <source>
        <dbReference type="ARBA" id="ARBA00022473"/>
    </source>
</evidence>
<accession>A0A0K0CSQ2</accession>
<keyword evidence="4" id="KW-0371">Homeobox</keyword>
<dbReference type="AlphaFoldDB" id="A0A0K0CSQ2"/>
<dbReference type="GO" id="GO:0009952">
    <property type="term" value="P:anterior/posterior pattern specification"/>
    <property type="evidence" value="ECO:0007669"/>
    <property type="project" value="TreeGrafter"/>
</dbReference>
<dbReference type="Proteomes" id="UP000035642">
    <property type="component" value="Unassembled WGS sequence"/>
</dbReference>
<keyword evidence="2" id="KW-0217">Developmental protein</keyword>
<dbReference type="GO" id="GO:0000978">
    <property type="term" value="F:RNA polymerase II cis-regulatory region sequence-specific DNA binding"/>
    <property type="evidence" value="ECO:0007669"/>
    <property type="project" value="TreeGrafter"/>
</dbReference>
<keyword evidence="5" id="KW-0539">Nucleus</keyword>
<proteinExistence type="predicted"/>
<dbReference type="STRING" id="6313.A0A0K0CSQ2"/>